<keyword evidence="1" id="KW-0472">Membrane</keyword>
<evidence type="ECO:0000313" key="2">
    <source>
        <dbReference type="EMBL" id="QHS97752.1"/>
    </source>
</evidence>
<feature type="transmembrane region" description="Helical" evidence="1">
    <location>
        <begin position="179"/>
        <end position="198"/>
    </location>
</feature>
<dbReference type="EMBL" id="MN739303">
    <property type="protein sequence ID" value="QHS97752.1"/>
    <property type="molecule type" value="Genomic_DNA"/>
</dbReference>
<name>A0A6C0C087_9ZZZZ</name>
<organism evidence="2">
    <name type="scientific">viral metagenome</name>
    <dbReference type="NCBI Taxonomy" id="1070528"/>
    <lineage>
        <taxon>unclassified sequences</taxon>
        <taxon>metagenomes</taxon>
        <taxon>organismal metagenomes</taxon>
    </lineage>
</organism>
<accession>A0A6C0C087</accession>
<evidence type="ECO:0000256" key="1">
    <source>
        <dbReference type="SAM" id="Phobius"/>
    </source>
</evidence>
<dbReference type="AlphaFoldDB" id="A0A6C0C087"/>
<proteinExistence type="predicted"/>
<keyword evidence="1" id="KW-1133">Transmembrane helix</keyword>
<reference evidence="2" key="1">
    <citation type="journal article" date="2020" name="Nature">
        <title>Giant virus diversity and host interactions through global metagenomics.</title>
        <authorList>
            <person name="Schulz F."/>
            <person name="Roux S."/>
            <person name="Paez-Espino D."/>
            <person name="Jungbluth S."/>
            <person name="Walsh D.A."/>
            <person name="Denef V.J."/>
            <person name="McMahon K.D."/>
            <person name="Konstantinidis K.T."/>
            <person name="Eloe-Fadrosh E.A."/>
            <person name="Kyrpides N.C."/>
            <person name="Woyke T."/>
        </authorList>
    </citation>
    <scope>NUCLEOTIDE SEQUENCE</scope>
    <source>
        <strain evidence="2">GVMAG-M-3300020182-33</strain>
    </source>
</reference>
<sequence length="250" mass="28711">MRANRFEWDSIRQGAATPESEFLRLAASIAFQVKTAASMCIRNGDDKHIREEMQSLIRRVVRQLAKVLSNPNRDSMTAANMLMSPLAHIKSLKHEEDECKAAMKECQTVVRRTWRRMRTLQKTNEIALQQEDLLRHSLAYDEQLIKKTNALWNEAAETAMNHKKVQLPKEFKSSKLRKVPYVTFAAMGLAALTAGVAIKHISHRNGNRNETCDDFRNMRESVSKKHNAIEVEMEMTPISSTMTQRRSKKT</sequence>
<keyword evidence="1" id="KW-0812">Transmembrane</keyword>
<protein>
    <submittedName>
        <fullName evidence="2">Uncharacterized protein</fullName>
    </submittedName>
</protein>